<dbReference type="InterPro" id="IPR019193">
    <property type="entry name" value="UBQ-conj_enz_E2-bd_prot"/>
</dbReference>
<sequence length="379" mass="42773">MELITLELRPLLQSCNVFISVRKDLCLRNVQIKLLESNIVLTAEDCRMNFSLPSVKVLPNSLSMLSIIDNWICFRLQTAPSESAFGSFSTEVITNLNKSIRSSNYSQPILDNIKLLFETSKCVMLCACCKSVISKSISFRRFLPLPDTEYDFDEWFCCKHNCNTVPNSVQPQESDYLYGSYFAALHKSIFENDVCTDNKTLTCNKCLLHIGMFHAYGLFKIWNCCVDYKPQNDALSTVGATDPLSDFLIIVTDSLSEILGEEIVLTTSVGKQAHCLSIKPMDCKLNLITEPDHTTVCDTDTISLQQKCAAKVLYKYETNNNSVSTISNCLNVRYHEVNLLIIEAGLNYLLSSTKRLPHIYRTAVTGYFLGYIVLREIAN</sequence>
<dbReference type="RefSeq" id="XP_024882634.1">
    <property type="nucleotide sequence ID" value="XM_025026866.1"/>
</dbReference>
<reference evidence="2" key="1">
    <citation type="submission" date="2025-08" db="UniProtKB">
        <authorList>
            <consortium name="RefSeq"/>
        </authorList>
    </citation>
    <scope>IDENTIFICATION</scope>
    <source>
        <tissue evidence="2">Whole body</tissue>
    </source>
</reference>
<dbReference type="AlphaFoldDB" id="A0A6J1QJM7"/>
<dbReference type="GeneID" id="112461575"/>
<protein>
    <submittedName>
        <fullName evidence="2">Uncharacterized protein LOC112461575</fullName>
    </submittedName>
</protein>
<dbReference type="Pfam" id="PF09814">
    <property type="entry name" value="HECT_2"/>
    <property type="match status" value="1"/>
</dbReference>
<organism evidence="1 2">
    <name type="scientific">Temnothorax curvispinosus</name>
    <dbReference type="NCBI Taxonomy" id="300111"/>
    <lineage>
        <taxon>Eukaryota</taxon>
        <taxon>Metazoa</taxon>
        <taxon>Ecdysozoa</taxon>
        <taxon>Arthropoda</taxon>
        <taxon>Hexapoda</taxon>
        <taxon>Insecta</taxon>
        <taxon>Pterygota</taxon>
        <taxon>Neoptera</taxon>
        <taxon>Endopterygota</taxon>
        <taxon>Hymenoptera</taxon>
        <taxon>Apocrita</taxon>
        <taxon>Aculeata</taxon>
        <taxon>Formicoidea</taxon>
        <taxon>Formicidae</taxon>
        <taxon>Myrmicinae</taxon>
        <taxon>Temnothorax</taxon>
    </lineage>
</organism>
<gene>
    <name evidence="2" type="primary">LOC112461575</name>
</gene>
<name>A0A6J1QJM7_9HYME</name>
<dbReference type="OrthoDB" id="10264956at2759"/>
<dbReference type="Proteomes" id="UP000504618">
    <property type="component" value="Unplaced"/>
</dbReference>
<evidence type="ECO:0000313" key="2">
    <source>
        <dbReference type="RefSeq" id="XP_024882634.1"/>
    </source>
</evidence>
<accession>A0A6J1QJM7</accession>
<proteinExistence type="predicted"/>
<evidence type="ECO:0000313" key="1">
    <source>
        <dbReference type="Proteomes" id="UP000504618"/>
    </source>
</evidence>
<keyword evidence="1" id="KW-1185">Reference proteome</keyword>